<protein>
    <recommendedName>
        <fullName evidence="2">Myb/SANT-like DNA-binding domain-containing protein</fullName>
    </recommendedName>
</protein>
<keyword evidence="4" id="KW-1185">Reference proteome</keyword>
<reference evidence="3 4" key="1">
    <citation type="submission" date="2017-03" db="EMBL/GenBank/DDBJ databases">
        <title>Genome Survey of Euroglyphus maynei.</title>
        <authorList>
            <person name="Arlian L.G."/>
            <person name="Morgan M.S."/>
            <person name="Rider S.D."/>
        </authorList>
    </citation>
    <scope>NUCLEOTIDE SEQUENCE [LARGE SCALE GENOMIC DNA]</scope>
    <source>
        <strain evidence="3">Arlian Lab</strain>
        <tissue evidence="3">Whole body</tissue>
    </source>
</reference>
<dbReference type="OrthoDB" id="691673at2759"/>
<proteinExistence type="predicted"/>
<dbReference type="AlphaFoldDB" id="A0A1Y3BPP3"/>
<dbReference type="Pfam" id="PF13837">
    <property type="entry name" value="Myb_DNA-bind_4"/>
    <property type="match status" value="1"/>
</dbReference>
<dbReference type="PANTHER" id="PTHR47595">
    <property type="entry name" value="HEAT SHOCK 70 KDA PROTEIN 14"/>
    <property type="match status" value="1"/>
</dbReference>
<sequence>MVQRQLTNSKRTRHVWEKIAERIREHGYERTADQVRTRVFNMIAEYRRIMKNPTPERRKKCIFFDALHRIYQAKDTNSLENVLMSMGYTMGSSSGSICSIGDQYNFDPLDFSNIVDTNIDQADGSNGDDHNNSGSDTDERNNEMLVFPLSPNTYATANNINDDDEDPNFNYDGK</sequence>
<accession>A0A1Y3BPP3</accession>
<feature type="region of interest" description="Disordered" evidence="1">
    <location>
        <begin position="117"/>
        <end position="140"/>
    </location>
</feature>
<name>A0A1Y3BPP3_EURMA</name>
<gene>
    <name evidence="3" type="ORF">BLA29_011167</name>
</gene>
<comment type="caution">
    <text evidence="3">The sequence shown here is derived from an EMBL/GenBank/DDBJ whole genome shotgun (WGS) entry which is preliminary data.</text>
</comment>
<dbReference type="Proteomes" id="UP000194236">
    <property type="component" value="Unassembled WGS sequence"/>
</dbReference>
<organism evidence="3 4">
    <name type="scientific">Euroglyphus maynei</name>
    <name type="common">Mayne's house dust mite</name>
    <dbReference type="NCBI Taxonomy" id="6958"/>
    <lineage>
        <taxon>Eukaryota</taxon>
        <taxon>Metazoa</taxon>
        <taxon>Ecdysozoa</taxon>
        <taxon>Arthropoda</taxon>
        <taxon>Chelicerata</taxon>
        <taxon>Arachnida</taxon>
        <taxon>Acari</taxon>
        <taxon>Acariformes</taxon>
        <taxon>Sarcoptiformes</taxon>
        <taxon>Astigmata</taxon>
        <taxon>Psoroptidia</taxon>
        <taxon>Analgoidea</taxon>
        <taxon>Pyroglyphidae</taxon>
        <taxon>Pyroglyphinae</taxon>
        <taxon>Euroglyphus</taxon>
    </lineage>
</organism>
<evidence type="ECO:0000313" key="3">
    <source>
        <dbReference type="EMBL" id="OTF81918.1"/>
    </source>
</evidence>
<dbReference type="EMBL" id="MUJZ01011111">
    <property type="protein sequence ID" value="OTF81918.1"/>
    <property type="molecule type" value="Genomic_DNA"/>
</dbReference>
<evidence type="ECO:0000259" key="2">
    <source>
        <dbReference type="Pfam" id="PF13837"/>
    </source>
</evidence>
<dbReference type="Gene3D" id="1.10.10.60">
    <property type="entry name" value="Homeodomain-like"/>
    <property type="match status" value="1"/>
</dbReference>
<dbReference type="InterPro" id="IPR044822">
    <property type="entry name" value="Myb_DNA-bind_4"/>
</dbReference>
<dbReference type="PANTHER" id="PTHR47595:SF1">
    <property type="entry name" value="MYB_SANT-LIKE DNA-BINDING DOMAIN-CONTAINING PROTEIN"/>
    <property type="match status" value="1"/>
</dbReference>
<evidence type="ECO:0000256" key="1">
    <source>
        <dbReference type="SAM" id="MobiDB-lite"/>
    </source>
</evidence>
<feature type="domain" description="Myb/SANT-like DNA-binding" evidence="2">
    <location>
        <begin position="5"/>
        <end position="70"/>
    </location>
</feature>
<feature type="compositionally biased region" description="Basic and acidic residues" evidence="1">
    <location>
        <begin position="127"/>
        <end position="140"/>
    </location>
</feature>
<evidence type="ECO:0000313" key="4">
    <source>
        <dbReference type="Proteomes" id="UP000194236"/>
    </source>
</evidence>